<dbReference type="GO" id="GO:0001786">
    <property type="term" value="F:phosphatidylserine binding"/>
    <property type="evidence" value="ECO:0007669"/>
    <property type="project" value="TreeGrafter"/>
</dbReference>
<dbReference type="PANTHER" id="PTHR10502:SF102">
    <property type="entry name" value="ANNEXIN B11"/>
    <property type="match status" value="1"/>
</dbReference>
<sequence length="406" mass="45086">MEKDVEGDTSGDYKRVLIALLQGQREENTAKANVTTDCQALYTAGEGSECIADMLLGSMKGLGTRDDDLIRLVLAYSEDNLEEVKQVFAAKNGKSLAEYIRGETSGDYKKFLVAIAFLVLEYEELQIFFEIKVNISHAARALRSYNPRSNRPERRKALVARELARYKVDIAALSETRFSEQGQLEQWGINDRLMNLCLPLREDQFATIISAYAPPMTSSDAVKDKFDEDLHALLAIVPKADKLIVLGDFNARVGAGHAAWQGVLGPHGLGSCNDNGLHLLRTCAEHRLLLTNSFFHLPTREKVTWVHPRSQRWQLLDDIIHGVDAGDSRSLHDVRVQDPVLPFQLQYSAEAAEMKVIQLPGLVQVDGPGLHFVKECSQDDGLVHLQFGVQVNTVAIPHGSCSRPKA</sequence>
<accession>A0A3P7CH34</accession>
<feature type="domain" description="Endonuclease/exonuclease/phosphatase" evidence="4">
    <location>
        <begin position="146"/>
        <end position="258"/>
    </location>
</feature>
<dbReference type="Pfam" id="PF00191">
    <property type="entry name" value="Annexin"/>
    <property type="match status" value="1"/>
</dbReference>
<dbReference type="PANTHER" id="PTHR10502">
    <property type="entry name" value="ANNEXIN"/>
    <property type="match status" value="1"/>
</dbReference>
<dbReference type="GO" id="GO:0012506">
    <property type="term" value="C:vesicle membrane"/>
    <property type="evidence" value="ECO:0007669"/>
    <property type="project" value="TreeGrafter"/>
</dbReference>
<dbReference type="Gene3D" id="3.60.10.10">
    <property type="entry name" value="Endonuclease/exonuclease/phosphatase"/>
    <property type="match status" value="1"/>
</dbReference>
<proteinExistence type="inferred from homology"/>
<evidence type="ECO:0000313" key="5">
    <source>
        <dbReference type="EMBL" id="VDL92936.1"/>
    </source>
</evidence>
<dbReference type="SMART" id="SM00335">
    <property type="entry name" value="ANX"/>
    <property type="match status" value="1"/>
</dbReference>
<evidence type="ECO:0000256" key="3">
    <source>
        <dbReference type="ARBA" id="ARBA00023216"/>
    </source>
</evidence>
<dbReference type="STRING" id="70667.A0A3P7CH34"/>
<dbReference type="Proteomes" id="UP000275846">
    <property type="component" value="Unassembled WGS sequence"/>
</dbReference>
<dbReference type="GO" id="GO:0005886">
    <property type="term" value="C:plasma membrane"/>
    <property type="evidence" value="ECO:0007669"/>
    <property type="project" value="TreeGrafter"/>
</dbReference>
<dbReference type="Pfam" id="PF03372">
    <property type="entry name" value="Exo_endo_phos"/>
    <property type="match status" value="1"/>
</dbReference>
<dbReference type="GO" id="GO:0003824">
    <property type="term" value="F:catalytic activity"/>
    <property type="evidence" value="ECO:0007669"/>
    <property type="project" value="InterPro"/>
</dbReference>
<protein>
    <recommendedName>
        <fullName evidence="4">Endonuclease/exonuclease/phosphatase domain-containing protein</fullName>
    </recommendedName>
</protein>
<organism evidence="5 6">
    <name type="scientific">Schistocephalus solidus</name>
    <name type="common">Tapeworm</name>
    <dbReference type="NCBI Taxonomy" id="70667"/>
    <lineage>
        <taxon>Eukaryota</taxon>
        <taxon>Metazoa</taxon>
        <taxon>Spiralia</taxon>
        <taxon>Lophotrochozoa</taxon>
        <taxon>Platyhelminthes</taxon>
        <taxon>Cestoda</taxon>
        <taxon>Eucestoda</taxon>
        <taxon>Diphyllobothriidea</taxon>
        <taxon>Diphyllobothriidae</taxon>
        <taxon>Schistocephalus</taxon>
    </lineage>
</organism>
<keyword evidence="2" id="KW-0677">Repeat</keyword>
<name>A0A3P7CH34_SCHSO</name>
<dbReference type="AlphaFoldDB" id="A0A3P7CH34"/>
<keyword evidence="3" id="KW-0041">Annexin</keyword>
<reference evidence="5 6" key="1">
    <citation type="submission" date="2018-11" db="EMBL/GenBank/DDBJ databases">
        <authorList>
            <consortium name="Pathogen Informatics"/>
        </authorList>
    </citation>
    <scope>NUCLEOTIDE SEQUENCE [LARGE SCALE GENOMIC DNA]</scope>
    <source>
        <strain evidence="5 6">NST_G2</strain>
    </source>
</reference>
<dbReference type="InterPro" id="IPR037104">
    <property type="entry name" value="Annexin_sf"/>
</dbReference>
<evidence type="ECO:0000259" key="4">
    <source>
        <dbReference type="Pfam" id="PF03372"/>
    </source>
</evidence>
<dbReference type="OrthoDB" id="410104at2759"/>
<dbReference type="EMBL" id="UYSU01033741">
    <property type="protein sequence ID" value="VDL92936.1"/>
    <property type="molecule type" value="Genomic_DNA"/>
</dbReference>
<dbReference type="InterPro" id="IPR036691">
    <property type="entry name" value="Endo/exonu/phosph_ase_sf"/>
</dbReference>
<evidence type="ECO:0000313" key="6">
    <source>
        <dbReference type="Proteomes" id="UP000275846"/>
    </source>
</evidence>
<keyword evidence="6" id="KW-1185">Reference proteome</keyword>
<dbReference type="Gene3D" id="1.10.220.10">
    <property type="entry name" value="Annexin"/>
    <property type="match status" value="2"/>
</dbReference>
<comment type="similarity">
    <text evidence="1">Belongs to the annexin family.</text>
</comment>
<dbReference type="SUPFAM" id="SSF47874">
    <property type="entry name" value="Annexin"/>
    <property type="match status" value="1"/>
</dbReference>
<evidence type="ECO:0000256" key="2">
    <source>
        <dbReference type="ARBA" id="ARBA00022737"/>
    </source>
</evidence>
<dbReference type="InterPro" id="IPR005135">
    <property type="entry name" value="Endo/exonuclease/phosphatase"/>
</dbReference>
<dbReference type="GO" id="GO:0005634">
    <property type="term" value="C:nucleus"/>
    <property type="evidence" value="ECO:0007669"/>
    <property type="project" value="TreeGrafter"/>
</dbReference>
<dbReference type="GO" id="GO:0005509">
    <property type="term" value="F:calcium ion binding"/>
    <property type="evidence" value="ECO:0007669"/>
    <property type="project" value="InterPro"/>
</dbReference>
<evidence type="ECO:0000256" key="1">
    <source>
        <dbReference type="ARBA" id="ARBA00007831"/>
    </source>
</evidence>
<dbReference type="GO" id="GO:0005544">
    <property type="term" value="F:calcium-dependent phospholipid binding"/>
    <property type="evidence" value="ECO:0007669"/>
    <property type="project" value="InterPro"/>
</dbReference>
<dbReference type="GO" id="GO:0005737">
    <property type="term" value="C:cytoplasm"/>
    <property type="evidence" value="ECO:0007669"/>
    <property type="project" value="TreeGrafter"/>
</dbReference>
<dbReference type="PROSITE" id="PS51897">
    <property type="entry name" value="ANNEXIN_2"/>
    <property type="match status" value="2"/>
</dbReference>
<gene>
    <name evidence="5" type="ORF">SSLN_LOCUS6551</name>
</gene>
<dbReference type="SUPFAM" id="SSF56219">
    <property type="entry name" value="DNase I-like"/>
    <property type="match status" value="1"/>
</dbReference>
<dbReference type="InterPro" id="IPR018502">
    <property type="entry name" value="Annexin_repeat"/>
</dbReference>